<dbReference type="SUPFAM" id="SSF47413">
    <property type="entry name" value="lambda repressor-like DNA-binding domains"/>
    <property type="match status" value="1"/>
</dbReference>
<evidence type="ECO:0000313" key="3">
    <source>
        <dbReference type="Proteomes" id="UP000542210"/>
    </source>
</evidence>
<dbReference type="Proteomes" id="UP000542210">
    <property type="component" value="Unassembled WGS sequence"/>
</dbReference>
<evidence type="ECO:0000259" key="1">
    <source>
        <dbReference type="PROSITE" id="PS50943"/>
    </source>
</evidence>
<sequence>MASRPQIGVVGQHVAGAITRLRHDRGLEQRDLAERVSTAGRPLTASVLSKIESGSRRIDVDDLAAIANALGASPALLLTSTDNEPGLVYGPVADAVRADIEALGDLVGVEPSLAQMACRLAMEIDAGGGEDHRLLSQLNRELRATLAQLLEGRPEKSDDDELDDLADPV</sequence>
<dbReference type="Pfam" id="PF13560">
    <property type="entry name" value="HTH_31"/>
    <property type="match status" value="1"/>
</dbReference>
<proteinExistence type="predicted"/>
<dbReference type="CDD" id="cd00093">
    <property type="entry name" value="HTH_XRE"/>
    <property type="match status" value="1"/>
</dbReference>
<dbReference type="Gene3D" id="1.10.260.40">
    <property type="entry name" value="lambda repressor-like DNA-binding domains"/>
    <property type="match status" value="1"/>
</dbReference>
<dbReference type="GO" id="GO:0003677">
    <property type="term" value="F:DNA binding"/>
    <property type="evidence" value="ECO:0007669"/>
    <property type="project" value="InterPro"/>
</dbReference>
<protein>
    <submittedName>
        <fullName evidence="2">Transcriptional regulator with XRE-family HTH domain</fullName>
    </submittedName>
</protein>
<dbReference type="AlphaFoldDB" id="A0A7W7G696"/>
<dbReference type="SMART" id="SM00530">
    <property type="entry name" value="HTH_XRE"/>
    <property type="match status" value="1"/>
</dbReference>
<dbReference type="InterPro" id="IPR001387">
    <property type="entry name" value="Cro/C1-type_HTH"/>
</dbReference>
<keyword evidence="3" id="KW-1185">Reference proteome</keyword>
<feature type="domain" description="HTH cro/C1-type" evidence="1">
    <location>
        <begin position="18"/>
        <end position="77"/>
    </location>
</feature>
<dbReference type="InterPro" id="IPR010982">
    <property type="entry name" value="Lambda_DNA-bd_dom_sf"/>
</dbReference>
<organism evidence="2 3">
    <name type="scientific">Sphaerisporangium siamense</name>
    <dbReference type="NCBI Taxonomy" id="795645"/>
    <lineage>
        <taxon>Bacteria</taxon>
        <taxon>Bacillati</taxon>
        <taxon>Actinomycetota</taxon>
        <taxon>Actinomycetes</taxon>
        <taxon>Streptosporangiales</taxon>
        <taxon>Streptosporangiaceae</taxon>
        <taxon>Sphaerisporangium</taxon>
    </lineage>
</organism>
<dbReference type="RefSeq" id="WP_239123798.1">
    <property type="nucleotide sequence ID" value="NZ_BOOV01000052.1"/>
</dbReference>
<evidence type="ECO:0000313" key="2">
    <source>
        <dbReference type="EMBL" id="MBB4699308.1"/>
    </source>
</evidence>
<dbReference type="EMBL" id="JACHND010000001">
    <property type="protein sequence ID" value="MBB4699308.1"/>
    <property type="molecule type" value="Genomic_DNA"/>
</dbReference>
<reference evidence="2 3" key="1">
    <citation type="submission" date="2020-08" db="EMBL/GenBank/DDBJ databases">
        <title>Sequencing the genomes of 1000 actinobacteria strains.</title>
        <authorList>
            <person name="Klenk H.-P."/>
        </authorList>
    </citation>
    <scope>NUCLEOTIDE SEQUENCE [LARGE SCALE GENOMIC DNA]</scope>
    <source>
        <strain evidence="2 3">DSM 45784</strain>
    </source>
</reference>
<dbReference type="PROSITE" id="PS50943">
    <property type="entry name" value="HTH_CROC1"/>
    <property type="match status" value="1"/>
</dbReference>
<comment type="caution">
    <text evidence="2">The sequence shown here is derived from an EMBL/GenBank/DDBJ whole genome shotgun (WGS) entry which is preliminary data.</text>
</comment>
<name>A0A7W7G696_9ACTN</name>
<gene>
    <name evidence="2" type="ORF">BJ982_000852</name>
</gene>
<accession>A0A7W7G696</accession>